<proteinExistence type="predicted"/>
<dbReference type="InterPro" id="IPR032675">
    <property type="entry name" value="LRR_dom_sf"/>
</dbReference>
<name>A0A6A0A2Q1_HAELA</name>
<accession>A0A6A0A2Q1</accession>
<dbReference type="Proteomes" id="UP000485058">
    <property type="component" value="Unassembled WGS sequence"/>
</dbReference>
<comment type="caution">
    <text evidence="2">The sequence shown here is derived from an EMBL/GenBank/DDBJ whole genome shotgun (WGS) entry which is preliminary data.</text>
</comment>
<gene>
    <name evidence="2" type="ORF">HaLaN_21416</name>
</gene>
<evidence type="ECO:0000313" key="3">
    <source>
        <dbReference type="Proteomes" id="UP000485058"/>
    </source>
</evidence>
<dbReference type="EMBL" id="BLLF01002354">
    <property type="protein sequence ID" value="GFH23752.1"/>
    <property type="molecule type" value="Genomic_DNA"/>
</dbReference>
<dbReference type="GO" id="GO:0005930">
    <property type="term" value="C:axoneme"/>
    <property type="evidence" value="ECO:0007669"/>
    <property type="project" value="UniProtKB-SubCell"/>
</dbReference>
<organism evidence="2 3">
    <name type="scientific">Haematococcus lacustris</name>
    <name type="common">Green alga</name>
    <name type="synonym">Haematococcus pluvialis</name>
    <dbReference type="NCBI Taxonomy" id="44745"/>
    <lineage>
        <taxon>Eukaryota</taxon>
        <taxon>Viridiplantae</taxon>
        <taxon>Chlorophyta</taxon>
        <taxon>core chlorophytes</taxon>
        <taxon>Chlorophyceae</taxon>
        <taxon>CS clade</taxon>
        <taxon>Chlamydomonadales</taxon>
        <taxon>Haematococcaceae</taxon>
        <taxon>Haematococcus</taxon>
    </lineage>
</organism>
<sequence length="71" mass="7223">MLAGNDLTDQAFSLLAPVLSAPAAAGLLQLDLGRNKLTASSMQRAQLNRLVLSGNEGVGDTGMALLVAAMV</sequence>
<dbReference type="SUPFAM" id="SSF52047">
    <property type="entry name" value="RNI-like"/>
    <property type="match status" value="1"/>
</dbReference>
<keyword evidence="3" id="KW-1185">Reference proteome</keyword>
<protein>
    <submittedName>
        <fullName evidence="2">Uncharacterized protein</fullName>
    </submittedName>
</protein>
<reference evidence="2 3" key="1">
    <citation type="submission" date="2020-02" db="EMBL/GenBank/DDBJ databases">
        <title>Draft genome sequence of Haematococcus lacustris strain NIES-144.</title>
        <authorList>
            <person name="Morimoto D."/>
            <person name="Nakagawa S."/>
            <person name="Yoshida T."/>
            <person name="Sawayama S."/>
        </authorList>
    </citation>
    <scope>NUCLEOTIDE SEQUENCE [LARGE SCALE GENOMIC DNA]</scope>
    <source>
        <strain evidence="2 3">NIES-144</strain>
    </source>
</reference>
<dbReference type="AlphaFoldDB" id="A0A6A0A2Q1"/>
<comment type="subcellular location">
    <subcellularLocation>
        <location evidence="1">Cytoplasm</location>
        <location evidence="1">Cytoskeleton</location>
        <location evidence="1">Cilium axoneme</location>
    </subcellularLocation>
</comment>
<feature type="non-terminal residue" evidence="2">
    <location>
        <position position="1"/>
    </location>
</feature>
<evidence type="ECO:0000313" key="2">
    <source>
        <dbReference type="EMBL" id="GFH23752.1"/>
    </source>
</evidence>
<evidence type="ECO:0000256" key="1">
    <source>
        <dbReference type="ARBA" id="ARBA00004430"/>
    </source>
</evidence>
<dbReference type="Gene3D" id="3.80.10.10">
    <property type="entry name" value="Ribonuclease Inhibitor"/>
    <property type="match status" value="1"/>
</dbReference>
<feature type="non-terminal residue" evidence="2">
    <location>
        <position position="71"/>
    </location>
</feature>